<dbReference type="InterPro" id="IPR011545">
    <property type="entry name" value="DEAD/DEAH_box_helicase_dom"/>
</dbReference>
<keyword evidence="4" id="KW-0067">ATP-binding</keyword>
<dbReference type="Pfam" id="PF00271">
    <property type="entry name" value="Helicase_C"/>
    <property type="match status" value="1"/>
</dbReference>
<keyword evidence="1" id="KW-0547">Nucleotide-binding</keyword>
<dbReference type="AlphaFoldDB" id="A0A0L0EXM1"/>
<comment type="similarity">
    <text evidence="5">Belongs to the DEAD box helicase family.</text>
</comment>
<dbReference type="GO" id="GO:0003676">
    <property type="term" value="F:nucleic acid binding"/>
    <property type="evidence" value="ECO:0007669"/>
    <property type="project" value="InterPro"/>
</dbReference>
<comment type="caution">
    <text evidence="10">The sequence shown here is derived from an EMBL/GenBank/DDBJ whole genome shotgun (WGS) entry which is preliminary data.</text>
</comment>
<dbReference type="SMART" id="SM00490">
    <property type="entry name" value="HELICc"/>
    <property type="match status" value="1"/>
</dbReference>
<evidence type="ECO:0000256" key="2">
    <source>
        <dbReference type="ARBA" id="ARBA00022801"/>
    </source>
</evidence>
<dbReference type="PROSITE" id="PS51195">
    <property type="entry name" value="Q_MOTIF"/>
    <property type="match status" value="1"/>
</dbReference>
<evidence type="ECO:0000313" key="10">
    <source>
        <dbReference type="EMBL" id="KNC68568.1"/>
    </source>
</evidence>
<dbReference type="PANTHER" id="PTHR47959">
    <property type="entry name" value="ATP-DEPENDENT RNA HELICASE RHLE-RELATED"/>
    <property type="match status" value="1"/>
</dbReference>
<feature type="domain" description="Helicase C-terminal" evidence="8">
    <location>
        <begin position="220"/>
        <end position="381"/>
    </location>
</feature>
<evidence type="ECO:0000256" key="3">
    <source>
        <dbReference type="ARBA" id="ARBA00022806"/>
    </source>
</evidence>
<dbReference type="NCBIfam" id="NF008744">
    <property type="entry name" value="PRK11776.1"/>
    <property type="match status" value="1"/>
</dbReference>
<dbReference type="PROSITE" id="PS51194">
    <property type="entry name" value="HELICASE_CTER"/>
    <property type="match status" value="1"/>
</dbReference>
<dbReference type="CDD" id="cd18787">
    <property type="entry name" value="SF2_C_DEAD"/>
    <property type="match status" value="1"/>
</dbReference>
<dbReference type="Pfam" id="PF03880">
    <property type="entry name" value="DbpA"/>
    <property type="match status" value="1"/>
</dbReference>
<keyword evidence="3 10" id="KW-0347">Helicase</keyword>
<evidence type="ECO:0000256" key="4">
    <source>
        <dbReference type="ARBA" id="ARBA00022840"/>
    </source>
</evidence>
<evidence type="ECO:0000259" key="7">
    <source>
        <dbReference type="PROSITE" id="PS51192"/>
    </source>
</evidence>
<dbReference type="PATRIC" id="fig|43658.6.peg.4765"/>
<dbReference type="InterPro" id="IPR044742">
    <property type="entry name" value="DEAD/DEAH_RhlB"/>
</dbReference>
<dbReference type="EMBL" id="LFZX01000018">
    <property type="protein sequence ID" value="KNC68568.1"/>
    <property type="molecule type" value="Genomic_DNA"/>
</dbReference>
<dbReference type="GO" id="GO:0005829">
    <property type="term" value="C:cytosol"/>
    <property type="evidence" value="ECO:0007669"/>
    <property type="project" value="TreeGrafter"/>
</dbReference>
<feature type="domain" description="Helicase ATP-binding" evidence="7">
    <location>
        <begin position="39"/>
        <end position="210"/>
    </location>
</feature>
<dbReference type="InterPro" id="IPR001650">
    <property type="entry name" value="Helicase_C-like"/>
</dbReference>
<dbReference type="InterPro" id="IPR012677">
    <property type="entry name" value="Nucleotide-bd_a/b_plait_sf"/>
</dbReference>
<dbReference type="GO" id="GO:0003724">
    <property type="term" value="F:RNA helicase activity"/>
    <property type="evidence" value="ECO:0007669"/>
    <property type="project" value="InterPro"/>
</dbReference>
<dbReference type="SUPFAM" id="SSF52540">
    <property type="entry name" value="P-loop containing nucleoside triphosphate hydrolases"/>
    <property type="match status" value="1"/>
</dbReference>
<organism evidence="10 11">
    <name type="scientific">Pseudoalteromonas rubra</name>
    <dbReference type="NCBI Taxonomy" id="43658"/>
    <lineage>
        <taxon>Bacteria</taxon>
        <taxon>Pseudomonadati</taxon>
        <taxon>Pseudomonadota</taxon>
        <taxon>Gammaproteobacteria</taxon>
        <taxon>Alteromonadales</taxon>
        <taxon>Pseudoalteromonadaceae</taxon>
        <taxon>Pseudoalteromonas</taxon>
    </lineage>
</organism>
<evidence type="ECO:0000256" key="6">
    <source>
        <dbReference type="PROSITE-ProRule" id="PRU00552"/>
    </source>
</evidence>
<evidence type="ECO:0000259" key="8">
    <source>
        <dbReference type="PROSITE" id="PS51194"/>
    </source>
</evidence>
<dbReference type="Pfam" id="PF00270">
    <property type="entry name" value="DEAD"/>
    <property type="match status" value="1"/>
</dbReference>
<dbReference type="Proteomes" id="UP000036850">
    <property type="component" value="Unassembled WGS sequence"/>
</dbReference>
<dbReference type="InterPro" id="IPR014001">
    <property type="entry name" value="Helicase_ATP-bd"/>
</dbReference>
<dbReference type="PROSITE" id="PS51192">
    <property type="entry name" value="HELICASE_ATP_BIND_1"/>
    <property type="match status" value="1"/>
</dbReference>
<dbReference type="GO" id="GO:0016787">
    <property type="term" value="F:hydrolase activity"/>
    <property type="evidence" value="ECO:0007669"/>
    <property type="project" value="UniProtKB-KW"/>
</dbReference>
<accession>A0A0L0EXM1</accession>
<dbReference type="GO" id="GO:0005524">
    <property type="term" value="F:ATP binding"/>
    <property type="evidence" value="ECO:0007669"/>
    <property type="project" value="UniProtKB-KW"/>
</dbReference>
<dbReference type="InterPro" id="IPR005580">
    <property type="entry name" value="DbpA/CsdA_RNA-bd_dom"/>
</dbReference>
<protein>
    <submittedName>
        <fullName evidence="10">DEAD/DEAH box helicase</fullName>
    </submittedName>
</protein>
<dbReference type="Gene3D" id="3.40.50.300">
    <property type="entry name" value="P-loop containing nucleotide triphosphate hydrolases"/>
    <property type="match status" value="2"/>
</dbReference>
<dbReference type="InterPro" id="IPR014014">
    <property type="entry name" value="RNA_helicase_DEAD_Q_motif"/>
</dbReference>
<evidence type="ECO:0000259" key="9">
    <source>
        <dbReference type="PROSITE" id="PS51195"/>
    </source>
</evidence>
<evidence type="ECO:0000256" key="1">
    <source>
        <dbReference type="ARBA" id="ARBA00022741"/>
    </source>
</evidence>
<sequence>MRGNSVTQSFNQVSLTRQLQSGLQQAGFTTMTPIQAQALPAIIARQDVIAQAKTGSGKTLAFSLGLLNKLVAEEQVIQSLVLAPTRELAQQVATEIRKLARSMQNIKVLTVCGGEPIGPQISSLEHGAHVVVGTPGRIEEHLYKGTLDLTQVQTWVLDEADQMLAMGFVEALENIAIYLPPERQTLMFSATYQKDIEALTQQFMREPVMVKGEEEALNRQIKQQFFALKNNKLRFNTLRLLLQHYKPVSCIAFCNTKVETKKLYSELKGSGVNVVTLHGDLDQAERVRSLIRFANKSASVLVATDVAARGLDIEDVDMVINYHMALDPQTHVHRVGRTGRGGKKGLACSLYGENEAFKVAKLGEIYEQTFEPVTPPPLSLLDKPVFKPPMVTLQVDGGKKDKLRAGDIVGCLTSEQGVGASLIGHIDVLDHQAFVAVAREGVKPALRKLQESKLKGRKFKAKRMSL</sequence>
<feature type="domain" description="DEAD-box RNA helicase Q" evidence="9">
    <location>
        <begin position="8"/>
        <end position="36"/>
    </location>
</feature>
<dbReference type="CDD" id="cd00268">
    <property type="entry name" value="DEADc"/>
    <property type="match status" value="1"/>
</dbReference>
<dbReference type="SMART" id="SM00487">
    <property type="entry name" value="DEXDc"/>
    <property type="match status" value="1"/>
</dbReference>
<dbReference type="PANTHER" id="PTHR47959:SF1">
    <property type="entry name" value="ATP-DEPENDENT RNA HELICASE DBPA"/>
    <property type="match status" value="1"/>
</dbReference>
<dbReference type="InterPro" id="IPR027417">
    <property type="entry name" value="P-loop_NTPase"/>
</dbReference>
<keyword evidence="2" id="KW-0378">Hydrolase</keyword>
<evidence type="ECO:0000313" key="11">
    <source>
        <dbReference type="Proteomes" id="UP000036850"/>
    </source>
</evidence>
<proteinExistence type="inferred from homology"/>
<reference evidence="11" key="1">
    <citation type="submission" date="2015-07" db="EMBL/GenBank/DDBJ databases">
        <title>Draft genome sequence of a Pseudoalteromonas rubra strain, OCN096, isolated from Kaneohe Bay, Oahu, Hawaii.</title>
        <authorList>
            <person name="Beurmann S."/>
            <person name="Ushijima B."/>
            <person name="Belcaid M."/>
            <person name="Callahan S.M."/>
            <person name="Aeby G.S."/>
        </authorList>
    </citation>
    <scope>NUCLEOTIDE SEQUENCE [LARGE SCALE GENOMIC DNA]</scope>
    <source>
        <strain evidence="11">OCN096</strain>
    </source>
</reference>
<gene>
    <name evidence="10" type="ORF">AC626_04065</name>
</gene>
<feature type="short sequence motif" description="Q motif" evidence="6">
    <location>
        <begin position="8"/>
        <end position="36"/>
    </location>
</feature>
<evidence type="ECO:0000256" key="5">
    <source>
        <dbReference type="ARBA" id="ARBA00038437"/>
    </source>
</evidence>
<name>A0A0L0EXM1_9GAMM</name>
<dbReference type="Gene3D" id="3.30.70.330">
    <property type="match status" value="1"/>
</dbReference>
<dbReference type="InterPro" id="IPR050079">
    <property type="entry name" value="DEAD_box_RNA_helicase"/>
</dbReference>